<comment type="caution">
    <text evidence="1">The sequence shown here is derived from an EMBL/GenBank/DDBJ whole genome shotgun (WGS) entry which is preliminary data.</text>
</comment>
<reference evidence="2" key="1">
    <citation type="journal article" date="2024" name="IScience">
        <title>Strigolactones Initiate the Formation of Haustorium-like Structures in Castilleja.</title>
        <authorList>
            <person name="Buerger M."/>
            <person name="Peterson D."/>
            <person name="Chory J."/>
        </authorList>
    </citation>
    <scope>NUCLEOTIDE SEQUENCE [LARGE SCALE GENOMIC DNA]</scope>
</reference>
<evidence type="ECO:0000313" key="2">
    <source>
        <dbReference type="Proteomes" id="UP001632038"/>
    </source>
</evidence>
<dbReference type="Proteomes" id="UP001632038">
    <property type="component" value="Unassembled WGS sequence"/>
</dbReference>
<name>A0ABD3CI28_9LAMI</name>
<proteinExistence type="predicted"/>
<dbReference type="AlphaFoldDB" id="A0ABD3CI28"/>
<organism evidence="1 2">
    <name type="scientific">Castilleja foliolosa</name>
    <dbReference type="NCBI Taxonomy" id="1961234"/>
    <lineage>
        <taxon>Eukaryota</taxon>
        <taxon>Viridiplantae</taxon>
        <taxon>Streptophyta</taxon>
        <taxon>Embryophyta</taxon>
        <taxon>Tracheophyta</taxon>
        <taxon>Spermatophyta</taxon>
        <taxon>Magnoliopsida</taxon>
        <taxon>eudicotyledons</taxon>
        <taxon>Gunneridae</taxon>
        <taxon>Pentapetalae</taxon>
        <taxon>asterids</taxon>
        <taxon>lamiids</taxon>
        <taxon>Lamiales</taxon>
        <taxon>Orobanchaceae</taxon>
        <taxon>Pedicularideae</taxon>
        <taxon>Castillejinae</taxon>
        <taxon>Castilleja</taxon>
    </lineage>
</organism>
<evidence type="ECO:0000313" key="1">
    <source>
        <dbReference type="EMBL" id="KAL3629570.1"/>
    </source>
</evidence>
<gene>
    <name evidence="1" type="ORF">CASFOL_026792</name>
</gene>
<protein>
    <submittedName>
        <fullName evidence="1">Uncharacterized protein</fullName>
    </submittedName>
</protein>
<accession>A0ABD3CI28</accession>
<keyword evidence="2" id="KW-1185">Reference proteome</keyword>
<sequence>MDCDVPIDDIYDVYEGHNLEIPETIPSTCANADQCFFIKLEVELTWPVDDDEFGTVHHVGTDSYEYWAPCLKTEHENLAKDEITSMLTKAGIPKHKQDEMVDSISWDVDRIAKSPYNKDVRVLPILVNISIIACWCYCQ</sequence>
<dbReference type="EMBL" id="JAVIJP010000034">
    <property type="protein sequence ID" value="KAL3629570.1"/>
    <property type="molecule type" value="Genomic_DNA"/>
</dbReference>